<organism evidence="2 3">
    <name type="scientific">Cryptosporangium aurantiacum</name>
    <dbReference type="NCBI Taxonomy" id="134849"/>
    <lineage>
        <taxon>Bacteria</taxon>
        <taxon>Bacillati</taxon>
        <taxon>Actinomycetota</taxon>
        <taxon>Actinomycetes</taxon>
        <taxon>Cryptosporangiales</taxon>
        <taxon>Cryptosporangiaceae</taxon>
        <taxon>Cryptosporangium</taxon>
    </lineage>
</organism>
<evidence type="ECO:0000313" key="3">
    <source>
        <dbReference type="Proteomes" id="UP000184440"/>
    </source>
</evidence>
<accession>A0A1M7RH63</accession>
<dbReference type="AlphaFoldDB" id="A0A1M7RH63"/>
<gene>
    <name evidence="2" type="ORF">SAMN05443668_112129</name>
</gene>
<proteinExistence type="predicted"/>
<evidence type="ECO:0000256" key="1">
    <source>
        <dbReference type="SAM" id="MobiDB-lite"/>
    </source>
</evidence>
<name>A0A1M7RH63_9ACTN</name>
<protein>
    <submittedName>
        <fullName evidence="2">Uncharacterized protein</fullName>
    </submittedName>
</protein>
<dbReference type="InterPro" id="IPR027417">
    <property type="entry name" value="P-loop_NTPase"/>
</dbReference>
<feature type="region of interest" description="Disordered" evidence="1">
    <location>
        <begin position="421"/>
        <end position="441"/>
    </location>
</feature>
<dbReference type="SUPFAM" id="SSF52540">
    <property type="entry name" value="P-loop containing nucleoside triphosphate hydrolases"/>
    <property type="match status" value="1"/>
</dbReference>
<dbReference type="STRING" id="134849.SAMN05443668_112129"/>
<reference evidence="2 3" key="1">
    <citation type="submission" date="2016-11" db="EMBL/GenBank/DDBJ databases">
        <authorList>
            <person name="Jaros S."/>
            <person name="Januszkiewicz K."/>
            <person name="Wedrychowicz H."/>
        </authorList>
    </citation>
    <scope>NUCLEOTIDE SEQUENCE [LARGE SCALE GENOMIC DNA]</scope>
    <source>
        <strain evidence="2 3">DSM 46144</strain>
    </source>
</reference>
<dbReference type="EMBL" id="FRCS01000012">
    <property type="protein sequence ID" value="SHN45594.1"/>
    <property type="molecule type" value="Genomic_DNA"/>
</dbReference>
<feature type="compositionally biased region" description="Low complexity" evidence="1">
    <location>
        <begin position="255"/>
        <end position="269"/>
    </location>
</feature>
<keyword evidence="3" id="KW-1185">Reference proteome</keyword>
<sequence>MAGLVARQPLVLVVGPPGAGRSAALTLLAGPAAGGTMIDLGALWMAVDPPGDRPRTVRLNGAPSAVGRKGWEAIAGAIGAVAMPPSVVLVDTFRGLSAALGDDDAAQTVGALVAPGRTVVLVLDDLAEAERFGEVALRFGAVVSVDGQTIRGVHPVADLLGSTAPDVPPQRRAWAEAAAELAKPVPPVVATASVPAPEPREPEDTSVSGARRRRWWRRTEPTPESLGSPPVGPPPVPSIDPVHPDGARRQASPFDADGQPAAVPPAVVTPSAVPPAADVVADPAVGVTVAVTDTTGTRIDRPLAPGGYYLIQVAMRAASTGAPPDGPTAGTIGAWVQVSVVAETATVPAGPHTMFVPRHGAAWTCPCQPGGPHTCLPEERSERLELPFVAPRRPDVYRVHLAVRHRATVIHQTRLELPVAGPGLPASTGPSATVTYEAPRA</sequence>
<evidence type="ECO:0000313" key="2">
    <source>
        <dbReference type="EMBL" id="SHN45594.1"/>
    </source>
</evidence>
<dbReference type="Proteomes" id="UP000184440">
    <property type="component" value="Unassembled WGS sequence"/>
</dbReference>
<feature type="region of interest" description="Disordered" evidence="1">
    <location>
        <begin position="190"/>
        <end position="269"/>
    </location>
</feature>